<dbReference type="AlphaFoldDB" id="A0A6A7YP11"/>
<evidence type="ECO:0000256" key="1">
    <source>
        <dbReference type="HAMAP-Rule" id="MF_00691"/>
    </source>
</evidence>
<dbReference type="GO" id="GO:0017168">
    <property type="term" value="F:5-oxoprolinase (ATP-hydrolyzing) activity"/>
    <property type="evidence" value="ECO:0007669"/>
    <property type="project" value="UniProtKB-UniRule"/>
</dbReference>
<dbReference type="RefSeq" id="WP_323368908.1">
    <property type="nucleotide sequence ID" value="NZ_WIWI01000061.1"/>
</dbReference>
<dbReference type="GO" id="GO:0005975">
    <property type="term" value="P:carbohydrate metabolic process"/>
    <property type="evidence" value="ECO:0007669"/>
    <property type="project" value="InterPro"/>
</dbReference>
<comment type="function">
    <text evidence="1">Catalyzes the cleavage of 5-oxoproline to form L-glutamate coupled to the hydrolysis of ATP to ADP and inorganic phosphate.</text>
</comment>
<comment type="similarity">
    <text evidence="1">Belongs to the LamB/PxpA family.</text>
</comment>
<keyword evidence="1 3" id="KW-0378">Hydrolase</keyword>
<comment type="subunit">
    <text evidence="1">Forms a complex composed of PxpA, PxpB and PxpC.</text>
</comment>
<dbReference type="Proteomes" id="UP000489190">
    <property type="component" value="Unassembled WGS sequence"/>
</dbReference>
<dbReference type="InterPro" id="IPR011330">
    <property type="entry name" value="Glyco_hydro/deAcase_b/a-brl"/>
</dbReference>
<dbReference type="CDD" id="cd10787">
    <property type="entry name" value="LamB_YcsF_like"/>
    <property type="match status" value="1"/>
</dbReference>
<gene>
    <name evidence="1 3" type="primary">pxpA</name>
    <name evidence="3" type="ORF">GHO39_20180</name>
    <name evidence="2" type="ORF">GHO40_01320</name>
</gene>
<dbReference type="EC" id="3.5.2.9" evidence="1"/>
<name>A0A6A7YP11_9PSED</name>
<organism evidence="3 5">
    <name type="scientific">Pseudomonas helleri</name>
    <dbReference type="NCBI Taxonomy" id="1608996"/>
    <lineage>
        <taxon>Bacteria</taxon>
        <taxon>Pseudomonadati</taxon>
        <taxon>Pseudomonadota</taxon>
        <taxon>Gammaproteobacteria</taxon>
        <taxon>Pseudomonadales</taxon>
        <taxon>Pseudomonadaceae</taxon>
        <taxon>Pseudomonas</taxon>
    </lineage>
</organism>
<dbReference type="Pfam" id="PF03746">
    <property type="entry name" value="LamB_YcsF"/>
    <property type="match status" value="1"/>
</dbReference>
<dbReference type="HAMAP" id="MF_00691">
    <property type="entry name" value="PxpA"/>
    <property type="match status" value="1"/>
</dbReference>
<dbReference type="InterPro" id="IPR005501">
    <property type="entry name" value="LamB/YcsF/PxpA-like"/>
</dbReference>
<dbReference type="EMBL" id="WIWJ01000002">
    <property type="protein sequence ID" value="MQT45380.1"/>
    <property type="molecule type" value="Genomic_DNA"/>
</dbReference>
<dbReference type="NCBIfam" id="NF003814">
    <property type="entry name" value="PRK05406.1-3"/>
    <property type="match status" value="1"/>
</dbReference>
<dbReference type="EMBL" id="WIWI01000061">
    <property type="protein sequence ID" value="MQT91436.1"/>
    <property type="molecule type" value="Genomic_DNA"/>
</dbReference>
<reference evidence="4 5" key="1">
    <citation type="submission" date="2019-10" db="EMBL/GenBank/DDBJ databases">
        <title>Evaluation of single-gene subtyping targets for Pseudomonas.</title>
        <authorList>
            <person name="Reichler S.J."/>
            <person name="Orsi R.H."/>
            <person name="Wiedmann M."/>
            <person name="Martin N.H."/>
            <person name="Murphy S.I."/>
        </authorList>
    </citation>
    <scope>NUCLEOTIDE SEQUENCE [LARGE SCALE GENOMIC DNA]</scope>
    <source>
        <strain evidence="3 5">FSL R10-3254</strain>
        <strain evidence="2 4">FSL R10-3257</strain>
    </source>
</reference>
<dbReference type="SUPFAM" id="SSF88713">
    <property type="entry name" value="Glycoside hydrolase/deacetylase"/>
    <property type="match status" value="1"/>
</dbReference>
<comment type="catalytic activity">
    <reaction evidence="1">
        <text>5-oxo-L-proline + ATP + 2 H2O = L-glutamate + ADP + phosphate + H(+)</text>
        <dbReference type="Rhea" id="RHEA:10348"/>
        <dbReference type="ChEBI" id="CHEBI:15377"/>
        <dbReference type="ChEBI" id="CHEBI:15378"/>
        <dbReference type="ChEBI" id="CHEBI:29985"/>
        <dbReference type="ChEBI" id="CHEBI:30616"/>
        <dbReference type="ChEBI" id="CHEBI:43474"/>
        <dbReference type="ChEBI" id="CHEBI:58402"/>
        <dbReference type="ChEBI" id="CHEBI:456216"/>
        <dbReference type="EC" id="3.5.2.9"/>
    </reaction>
</comment>
<evidence type="ECO:0000313" key="5">
    <source>
        <dbReference type="Proteomes" id="UP000489190"/>
    </source>
</evidence>
<evidence type="ECO:0000313" key="2">
    <source>
        <dbReference type="EMBL" id="MQT45380.1"/>
    </source>
</evidence>
<accession>A0A6A7YP11</accession>
<protein>
    <recommendedName>
        <fullName evidence="1">5-oxoprolinase subunit A</fullName>
        <shortName evidence="1">5-OPase subunit A</shortName>
        <ecNumber evidence="1">3.5.2.9</ecNumber>
    </recommendedName>
    <alternativeName>
        <fullName evidence="1">5-oxoprolinase (ATP-hydrolyzing) subunit A</fullName>
    </alternativeName>
</protein>
<dbReference type="GO" id="GO:0005524">
    <property type="term" value="F:ATP binding"/>
    <property type="evidence" value="ECO:0007669"/>
    <property type="project" value="UniProtKB-UniRule"/>
</dbReference>
<keyword evidence="1" id="KW-0067">ATP-binding</keyword>
<evidence type="ECO:0000313" key="4">
    <source>
        <dbReference type="Proteomes" id="UP000441404"/>
    </source>
</evidence>
<evidence type="ECO:0000313" key="3">
    <source>
        <dbReference type="EMBL" id="MQT91436.1"/>
    </source>
</evidence>
<proteinExistence type="inferred from homology"/>
<dbReference type="PANTHER" id="PTHR30292">
    <property type="entry name" value="UNCHARACTERIZED PROTEIN YBGL-RELATED"/>
    <property type="match status" value="1"/>
</dbReference>
<dbReference type="PANTHER" id="PTHR30292:SF0">
    <property type="entry name" value="5-OXOPROLINASE SUBUNIT A"/>
    <property type="match status" value="1"/>
</dbReference>
<sequence length="256" mass="27554">MLKSVDINCDMGEGFGPYTIGQDDEMLDVVTTSNLACGFHAGDFKIMADICAKAKQKGVAVGAHPGYPDLWAFGRRHQEFSQDELRQLLAYQIGAAWAMARSVGHRLTHVKAHGALGHLVADNEMAAQALIETIQKVDDTLILSTMAGVTLERLAESAGVAYVTEIYADRAYLDSGRLVPRTQPGAVIHDADQAAARVMQMIEESAIITQSGKRIPVSIDTICVHGDTDGALQMAKKVRASLEQAGIAVKSYCQPE</sequence>
<comment type="caution">
    <text evidence="3">The sequence shown here is derived from an EMBL/GenBank/DDBJ whole genome shotgun (WGS) entry which is preliminary data.</text>
</comment>
<dbReference type="Gene3D" id="3.20.20.370">
    <property type="entry name" value="Glycoside hydrolase/deacetylase"/>
    <property type="match status" value="1"/>
</dbReference>
<dbReference type="NCBIfam" id="NF003816">
    <property type="entry name" value="PRK05406.1-5"/>
    <property type="match status" value="1"/>
</dbReference>
<dbReference type="Proteomes" id="UP000441404">
    <property type="component" value="Unassembled WGS sequence"/>
</dbReference>
<keyword evidence="1" id="KW-0547">Nucleotide-binding</keyword>